<dbReference type="OrthoDB" id="2322999at2759"/>
<dbReference type="RefSeq" id="XP_022576566.1">
    <property type="nucleotide sequence ID" value="XM_022730198.1"/>
</dbReference>
<dbReference type="VEuPathDB" id="FungiDB:ASPZODRAFT_77824"/>
<name>A0A1L9S4G7_9EURO</name>
<dbReference type="STRING" id="1073090.A0A1L9S4G7"/>
<proteinExistence type="predicted"/>
<reference evidence="2" key="1">
    <citation type="journal article" date="2017" name="Genome Biol.">
        <title>Comparative genomics reveals high biological diversity and specific adaptations in the industrially and medically important fungal genus Aspergillus.</title>
        <authorList>
            <person name="de Vries R.P."/>
            <person name="Riley R."/>
            <person name="Wiebenga A."/>
            <person name="Aguilar-Osorio G."/>
            <person name="Amillis S."/>
            <person name="Uchima C.A."/>
            <person name="Anderluh G."/>
            <person name="Asadollahi M."/>
            <person name="Askin M."/>
            <person name="Barry K."/>
            <person name="Battaglia E."/>
            <person name="Bayram O."/>
            <person name="Benocci T."/>
            <person name="Braus-Stromeyer S.A."/>
            <person name="Caldana C."/>
            <person name="Canovas D."/>
            <person name="Cerqueira G.C."/>
            <person name="Chen F."/>
            <person name="Chen W."/>
            <person name="Choi C."/>
            <person name="Clum A."/>
            <person name="Dos Santos R.A."/>
            <person name="Damasio A.R."/>
            <person name="Diallinas G."/>
            <person name="Emri T."/>
            <person name="Fekete E."/>
            <person name="Flipphi M."/>
            <person name="Freyberg S."/>
            <person name="Gallo A."/>
            <person name="Gournas C."/>
            <person name="Habgood R."/>
            <person name="Hainaut M."/>
            <person name="Harispe M.L."/>
            <person name="Henrissat B."/>
            <person name="Hilden K.S."/>
            <person name="Hope R."/>
            <person name="Hossain A."/>
            <person name="Karabika E."/>
            <person name="Karaffa L."/>
            <person name="Karanyi Z."/>
            <person name="Krasevec N."/>
            <person name="Kuo A."/>
            <person name="Kusch H."/>
            <person name="LaButti K."/>
            <person name="Lagendijk E.L."/>
            <person name="Lapidus A."/>
            <person name="Levasseur A."/>
            <person name="Lindquist E."/>
            <person name="Lipzen A."/>
            <person name="Logrieco A.F."/>
            <person name="MacCabe A."/>
            <person name="Maekelae M.R."/>
            <person name="Malavazi I."/>
            <person name="Melin P."/>
            <person name="Meyer V."/>
            <person name="Mielnichuk N."/>
            <person name="Miskei M."/>
            <person name="Molnar A.P."/>
            <person name="Mule G."/>
            <person name="Ngan C.Y."/>
            <person name="Orejas M."/>
            <person name="Orosz E."/>
            <person name="Ouedraogo J.P."/>
            <person name="Overkamp K.M."/>
            <person name="Park H.-S."/>
            <person name="Perrone G."/>
            <person name="Piumi F."/>
            <person name="Punt P.J."/>
            <person name="Ram A.F."/>
            <person name="Ramon A."/>
            <person name="Rauscher S."/>
            <person name="Record E."/>
            <person name="Riano-Pachon D.M."/>
            <person name="Robert V."/>
            <person name="Roehrig J."/>
            <person name="Ruller R."/>
            <person name="Salamov A."/>
            <person name="Salih N.S."/>
            <person name="Samson R.A."/>
            <person name="Sandor E."/>
            <person name="Sanguinetti M."/>
            <person name="Schuetze T."/>
            <person name="Sepcic K."/>
            <person name="Shelest E."/>
            <person name="Sherlock G."/>
            <person name="Sophianopoulou V."/>
            <person name="Squina F.M."/>
            <person name="Sun H."/>
            <person name="Susca A."/>
            <person name="Todd R.B."/>
            <person name="Tsang A."/>
            <person name="Unkles S.E."/>
            <person name="van de Wiele N."/>
            <person name="van Rossen-Uffink D."/>
            <person name="Oliveira J.V."/>
            <person name="Vesth T.C."/>
            <person name="Visser J."/>
            <person name="Yu J.-H."/>
            <person name="Zhou M."/>
            <person name="Andersen M.R."/>
            <person name="Archer D.B."/>
            <person name="Baker S.E."/>
            <person name="Benoit I."/>
            <person name="Brakhage A.A."/>
            <person name="Braus G.H."/>
            <person name="Fischer R."/>
            <person name="Frisvad J.C."/>
            <person name="Goldman G.H."/>
            <person name="Houbraken J."/>
            <person name="Oakley B."/>
            <person name="Pocsi I."/>
            <person name="Scazzocchio C."/>
            <person name="Seiboth B."/>
            <person name="vanKuyk P.A."/>
            <person name="Wortman J."/>
            <person name="Dyer P.S."/>
            <person name="Grigoriev I.V."/>
        </authorList>
    </citation>
    <scope>NUCLEOTIDE SEQUENCE [LARGE SCALE GENOMIC DNA]</scope>
    <source>
        <strain evidence="2">CBS 506.65</strain>
    </source>
</reference>
<evidence type="ECO:0000313" key="2">
    <source>
        <dbReference type="Proteomes" id="UP000184188"/>
    </source>
</evidence>
<accession>A0A1L9S4G7</accession>
<dbReference type="EMBL" id="KV878371">
    <property type="protein sequence ID" value="OJJ42056.1"/>
    <property type="molecule type" value="Genomic_DNA"/>
</dbReference>
<dbReference type="AlphaFoldDB" id="A0A1L9S4G7"/>
<dbReference type="GeneID" id="34616662"/>
<evidence type="ECO:0000313" key="1">
    <source>
        <dbReference type="EMBL" id="OJJ42056.1"/>
    </source>
</evidence>
<gene>
    <name evidence="1" type="ORF">ASPZODRAFT_77824</name>
</gene>
<sequence length="218" mass="25124">MSIGEYSVDHFQTLPSLEVARTNFVNLNGDDLVKDVFRKFFVEQGMDRTFGLAMLHRHFDLKPGEMLVDYQGTSVPWDAGHVSGMKPPQPAIWAVSSDGEFKPTEFYFSEEKGLTIGEEELRFMKRFQELLREHKVTQSFGLCRYPGDDFNGLCEITHGRANINLKPNDWPKNLSAVDTAWFFWEPIWTRGCRCTCNARSPDHPHGVHIYTVSGYRRQ</sequence>
<dbReference type="Proteomes" id="UP000184188">
    <property type="component" value="Unassembled WGS sequence"/>
</dbReference>
<organism evidence="1 2">
    <name type="scientific">Penicilliopsis zonata CBS 506.65</name>
    <dbReference type="NCBI Taxonomy" id="1073090"/>
    <lineage>
        <taxon>Eukaryota</taxon>
        <taxon>Fungi</taxon>
        <taxon>Dikarya</taxon>
        <taxon>Ascomycota</taxon>
        <taxon>Pezizomycotina</taxon>
        <taxon>Eurotiomycetes</taxon>
        <taxon>Eurotiomycetidae</taxon>
        <taxon>Eurotiales</taxon>
        <taxon>Aspergillaceae</taxon>
        <taxon>Penicilliopsis</taxon>
    </lineage>
</organism>
<protein>
    <submittedName>
        <fullName evidence="1">Uncharacterized protein</fullName>
    </submittedName>
</protein>
<keyword evidence="2" id="KW-1185">Reference proteome</keyword>